<dbReference type="SUPFAM" id="SSF56059">
    <property type="entry name" value="Glutathione synthetase ATP-binding domain-like"/>
    <property type="match status" value="1"/>
</dbReference>
<feature type="domain" description="DUF403" evidence="1">
    <location>
        <begin position="503"/>
        <end position="816"/>
    </location>
</feature>
<name>A4TX62_9PROT</name>
<reference evidence="3" key="1">
    <citation type="journal article" date="2007" name="J. Bacteriol.">
        <title>Comparative genome analysis of four magnetotactic bacteria reveals a complex set of group-specific genes implicated in magnetosome biomineralization and function.</title>
        <authorList>
            <person name="Richter M."/>
            <person name="Kube M."/>
            <person name="Bazylinski D.A."/>
            <person name="Lombardot T."/>
            <person name="Gloeckner F.O."/>
            <person name="Reinhardt R."/>
            <person name="Schueler D."/>
        </authorList>
    </citation>
    <scope>NUCLEOTIDE SEQUENCE</scope>
    <source>
        <strain evidence="3">MSR-1</strain>
    </source>
</reference>
<sequence length="832" mass="92015">MEHIYVPPTGVHDEMVGADGQPRPHWRAFLDSFAGLSAEDLVQRWELGQNLLRDNGVTYNVHGDPEGLERPWTLDPLPLLLPAAEWDWIARAIAQRAGLLNEVMADLYGKRALIGLGLIPPALLHANPAFLRPCHGWMPAGGHHLHVYAADLVRGADGGWRVLADRTESPAGAGYALENRTIVNRVLPEQFRASHIERLAPFFEALRRSLHAMAPRRTDTPRVVLLTPGPYNETYFEHAFLARHLGLTLVQGEDLTVRDGNVYMKTLTGLQQVDVIWRRTNGEWCDPLELRGDSTLGVAGLVQSARAGNVAIVNALGSGLLDGGAIQSFLPAISRHLLGESLMMGSVPCWWCGNDQDRAFVADNLDRLVLRPAFHNRISPRLGSNLSGLERQAALADIQSRPTDWVAQQVDNLSTVPVWGDGGFLPRSMVLRVFAAFGENGWQVMPGGLARVSSQADLLTARLQTGGGGSKDLWIIADQTSSAALQPRGRAAPVKLVRGNRDLPSRVADNMFWLGRYVERCEGSTRLLRAAIARIEEALDQNDPARAIYTARMMARLGLFIPPEALKAPKTLPRALMAHHLGGGEGGLSEQVDRLLRVVLNLRDRLSVDTWRALQRLRDDVRRLHLDGQRGDTLSRLNDLILTVEAVNGLSMENMTRGPLWLFMDSGRRIERAVTIVDTLGGALADADNEDAVPMEVLLDLWDSAMTYRSRYLAAPRLAAVLDLLLCDENNPRSLGFQLAALSDHMDSLAQIAGSNGFLRAEQRLMTVLCGTVRTTDALVLARYDRDGGYHDAERLLENLRSRLWEVSEVLSREYFSHAQWRLPVRPPELLA</sequence>
<protein>
    <submittedName>
        <fullName evidence="3">Uncharacterized protein</fullName>
    </submittedName>
</protein>
<gene>
    <name evidence="3" type="ORF">MGR_1670</name>
</gene>
<evidence type="ECO:0000259" key="1">
    <source>
        <dbReference type="Pfam" id="PF04168"/>
    </source>
</evidence>
<proteinExistence type="predicted"/>
<accession>A4TX62</accession>
<dbReference type="InterPro" id="IPR051680">
    <property type="entry name" value="ATP-dep_Glu-Cys_Ligase-2"/>
</dbReference>
<feature type="domain" description="Circularly permuted ATP-grasp type 2" evidence="2">
    <location>
        <begin position="78"/>
        <end position="453"/>
    </location>
</feature>
<dbReference type="PANTHER" id="PTHR34595:SF2">
    <property type="entry name" value="BLR2978 PROTEIN"/>
    <property type="match status" value="1"/>
</dbReference>
<organism evidence="3">
    <name type="scientific">Magnetospirillum gryphiswaldense</name>
    <dbReference type="NCBI Taxonomy" id="55518"/>
    <lineage>
        <taxon>Bacteria</taxon>
        <taxon>Pseudomonadati</taxon>
        <taxon>Pseudomonadota</taxon>
        <taxon>Alphaproteobacteria</taxon>
        <taxon>Rhodospirillales</taxon>
        <taxon>Rhodospirillaceae</taxon>
        <taxon>Magnetospirillum</taxon>
    </lineage>
</organism>
<dbReference type="AlphaFoldDB" id="A4TX62"/>
<dbReference type="PANTHER" id="PTHR34595">
    <property type="entry name" value="BLR5612 PROTEIN"/>
    <property type="match status" value="1"/>
</dbReference>
<dbReference type="EMBL" id="CU459003">
    <property type="protein sequence ID" value="CAM75219.1"/>
    <property type="molecule type" value="Genomic_DNA"/>
</dbReference>
<dbReference type="InterPro" id="IPR007296">
    <property type="entry name" value="DUF403"/>
</dbReference>
<dbReference type="InterPro" id="IPR025841">
    <property type="entry name" value="CP_ATPgrasp_2"/>
</dbReference>
<dbReference type="Pfam" id="PF04168">
    <property type="entry name" value="Alpha-E"/>
    <property type="match status" value="1"/>
</dbReference>
<evidence type="ECO:0000313" key="3">
    <source>
        <dbReference type="EMBL" id="CAM75219.1"/>
    </source>
</evidence>
<evidence type="ECO:0000259" key="2">
    <source>
        <dbReference type="Pfam" id="PF14403"/>
    </source>
</evidence>
<dbReference type="Pfam" id="PF14403">
    <property type="entry name" value="CP_ATPgrasp_2"/>
    <property type="match status" value="1"/>
</dbReference>
<dbReference type="Gene3D" id="3.30.1490.270">
    <property type="match status" value="1"/>
</dbReference>
<dbReference type="Gene3D" id="3.40.50.11290">
    <property type="match status" value="1"/>
</dbReference>